<dbReference type="PROSITE" id="PS50184">
    <property type="entry name" value="VWFC_2"/>
    <property type="match status" value="3"/>
</dbReference>
<comment type="caution">
    <text evidence="7">Lacks conserved residue(s) required for the propagation of feature annotation.</text>
</comment>
<dbReference type="GO" id="GO:0005615">
    <property type="term" value="C:extracellular space"/>
    <property type="evidence" value="ECO:0007669"/>
    <property type="project" value="TreeGrafter"/>
</dbReference>
<name>A0AAD1WWR6_PELCU</name>
<dbReference type="AlphaFoldDB" id="A0AAD1WWR6"/>
<dbReference type="InterPro" id="IPR000742">
    <property type="entry name" value="EGF"/>
</dbReference>
<dbReference type="InterPro" id="IPR001791">
    <property type="entry name" value="Laminin_G"/>
</dbReference>
<dbReference type="CDD" id="cd00110">
    <property type="entry name" value="LamG"/>
    <property type="match status" value="1"/>
</dbReference>
<dbReference type="SMART" id="SM00179">
    <property type="entry name" value="EGF_CA"/>
    <property type="match status" value="4"/>
</dbReference>
<dbReference type="Pfam" id="PF07645">
    <property type="entry name" value="EGF_CA"/>
    <property type="match status" value="3"/>
</dbReference>
<feature type="domain" description="EGF-like" evidence="10">
    <location>
        <begin position="514"/>
        <end position="545"/>
    </location>
</feature>
<dbReference type="PANTHER" id="PTHR24042:SF2">
    <property type="entry name" value="PROTEIN KINASE C-BINDING PROTEIN NELL1"/>
    <property type="match status" value="1"/>
</dbReference>
<dbReference type="Pfam" id="PF12947">
    <property type="entry name" value="EGF_3"/>
    <property type="match status" value="1"/>
</dbReference>
<dbReference type="InterPro" id="IPR051586">
    <property type="entry name" value="PKC-binding_NELL"/>
</dbReference>
<feature type="domain" description="VWFC" evidence="11">
    <location>
        <begin position="269"/>
        <end position="330"/>
    </location>
</feature>
<keyword evidence="12" id="KW-0808">Transferase</keyword>
<feature type="chain" id="PRO_5042287407" evidence="8">
    <location>
        <begin position="17"/>
        <end position="808"/>
    </location>
</feature>
<keyword evidence="1 7" id="KW-0245">EGF-like domain</keyword>
<dbReference type="EMBL" id="OW240923">
    <property type="protein sequence ID" value="CAH2325636.1"/>
    <property type="molecule type" value="Genomic_DNA"/>
</dbReference>
<dbReference type="Pfam" id="PF00093">
    <property type="entry name" value="VWC"/>
    <property type="match status" value="2"/>
</dbReference>
<dbReference type="CDD" id="cd00054">
    <property type="entry name" value="EGF_CA"/>
    <property type="match status" value="3"/>
</dbReference>
<dbReference type="InterPro" id="IPR001881">
    <property type="entry name" value="EGF-like_Ca-bd_dom"/>
</dbReference>
<organism evidence="12 13">
    <name type="scientific">Pelobates cultripes</name>
    <name type="common">Western spadefoot toad</name>
    <dbReference type="NCBI Taxonomy" id="61616"/>
    <lineage>
        <taxon>Eukaryota</taxon>
        <taxon>Metazoa</taxon>
        <taxon>Chordata</taxon>
        <taxon>Craniata</taxon>
        <taxon>Vertebrata</taxon>
        <taxon>Euteleostomi</taxon>
        <taxon>Amphibia</taxon>
        <taxon>Batrachia</taxon>
        <taxon>Anura</taxon>
        <taxon>Pelobatoidea</taxon>
        <taxon>Pelobatidae</taxon>
        <taxon>Pelobates</taxon>
    </lineage>
</organism>
<dbReference type="Gene3D" id="2.10.70.10">
    <property type="entry name" value="Complement Module, domain 1"/>
    <property type="match status" value="1"/>
</dbReference>
<dbReference type="GO" id="GO:0005080">
    <property type="term" value="F:protein kinase C binding"/>
    <property type="evidence" value="ECO:0007669"/>
    <property type="project" value="TreeGrafter"/>
</dbReference>
<feature type="disulfide bond" evidence="7">
    <location>
        <begin position="535"/>
        <end position="544"/>
    </location>
</feature>
<keyword evidence="13" id="KW-1185">Reference proteome</keyword>
<dbReference type="FunFam" id="2.60.120.200:FF:000015">
    <property type="entry name" value="protein kinase C-binding protein NELL1"/>
    <property type="match status" value="1"/>
</dbReference>
<dbReference type="FunFam" id="2.10.25.10:FF:000211">
    <property type="entry name" value="Protein kinase C-binding protein NELL1"/>
    <property type="match status" value="1"/>
</dbReference>
<keyword evidence="2 8" id="KW-0732">Signal</keyword>
<feature type="domain" description="EGF-like" evidence="10">
    <location>
        <begin position="547"/>
        <end position="582"/>
    </location>
</feature>
<dbReference type="InterPro" id="IPR048287">
    <property type="entry name" value="TSPN-like_N"/>
</dbReference>
<dbReference type="SUPFAM" id="SSF57184">
    <property type="entry name" value="Growth factor receptor domain"/>
    <property type="match status" value="1"/>
</dbReference>
<evidence type="ECO:0000313" key="13">
    <source>
        <dbReference type="Proteomes" id="UP001295444"/>
    </source>
</evidence>
<dbReference type="GO" id="GO:0005509">
    <property type="term" value="F:calcium ion binding"/>
    <property type="evidence" value="ECO:0007669"/>
    <property type="project" value="InterPro"/>
</dbReference>
<evidence type="ECO:0000256" key="3">
    <source>
        <dbReference type="ARBA" id="ARBA00022737"/>
    </source>
</evidence>
<sequence>MDGILALWACVLTAKAVVGFGTDPDLQIDIITELDIVNTTRGVTQVTGLHNGSKAFLFHDVEREFHTAPHTSEKVIQLFRNKSEFTFLASIQQRSSTSGVILSIRELEHSFFELESSGLRDEIRYHYRFNGKSRTEAFPYRLADGQWHKIALTVSANHVSLHVDCNRIYERVIDAPETNLSPGSSLWLGQRNRKHGFFKGVIQDVKIIFMPNGYLMQCPNLNRTCPTCSDFLSLVQGIMDLQELLAKMTAKLNYAETRLSQLESCHCEKTCQVHGVIFRDKESWVDDDFCRNCTCKNGAVECRRMLCPPINCSSDSLPVHVPGQCCKICRPKCVYGDKVFSEGQRILTRSCRECTNGVLEKIVEQCPPLNCSEEDRILPENSCCHVCKGHNFCAEGYRCGENSQCKNWDTKSTCECRSGFIPIQGDPSYCEDVDECAAKMHYCHANTVCVNLPGTYRCDCAPGFIRVDDFSCTERDECVRGQATCDVNAICANSVRGHSCTCKPGYVGNGTVCWAFCEEGCRYGGTCVAPNKCACPPGFTGSHCEKDIDECAEGIITCHNHSRCTNLPGWYHCECRRGFSDNGTYSLSGESCVDIDECALKTHTCWNDSACVNLEGGFDCLCPSGPSCTGDCPHDGALKRNGQVWTLKEDRCSVCSCKDGKIFCRRTACDCQNPSVDLFCCPECDTRVTSQCLDQDGHKLYHSGDNWTYECQQCRCMEGEVDCWPMTCPTLNCEYTAVSEGECCPHCVEDPCLADNVTYDIKKTCQDNHGIARLSGAVWTMVGSPCTTCKCKNGSVCCSVDLECLHNN</sequence>
<evidence type="ECO:0000256" key="6">
    <source>
        <dbReference type="ARBA" id="ARBA00023180"/>
    </source>
</evidence>
<feature type="domain" description="VWFC" evidence="11">
    <location>
        <begin position="690"/>
        <end position="748"/>
    </location>
</feature>
<feature type="disulfide bond" evidence="7">
    <location>
        <begin position="517"/>
        <end position="527"/>
    </location>
</feature>
<evidence type="ECO:0000256" key="5">
    <source>
        <dbReference type="ARBA" id="ARBA00023157"/>
    </source>
</evidence>
<evidence type="ECO:0000256" key="4">
    <source>
        <dbReference type="ARBA" id="ARBA00022837"/>
    </source>
</evidence>
<dbReference type="InterPro" id="IPR001007">
    <property type="entry name" value="VWF_dom"/>
</dbReference>
<dbReference type="Pfam" id="PF02210">
    <property type="entry name" value="Laminin_G_2"/>
    <property type="match status" value="1"/>
</dbReference>
<evidence type="ECO:0000256" key="2">
    <source>
        <dbReference type="ARBA" id="ARBA00022729"/>
    </source>
</evidence>
<dbReference type="SUPFAM" id="SSF57196">
    <property type="entry name" value="EGF/Laminin"/>
    <property type="match status" value="2"/>
</dbReference>
<evidence type="ECO:0000256" key="8">
    <source>
        <dbReference type="SAM" id="SignalP"/>
    </source>
</evidence>
<dbReference type="InterPro" id="IPR013320">
    <property type="entry name" value="ConA-like_dom_sf"/>
</dbReference>
<dbReference type="Proteomes" id="UP001295444">
    <property type="component" value="Chromosome 12"/>
</dbReference>
<dbReference type="SMART" id="SM00215">
    <property type="entry name" value="VWC_out"/>
    <property type="match status" value="2"/>
</dbReference>
<dbReference type="SMART" id="SM00214">
    <property type="entry name" value="VWC"/>
    <property type="match status" value="4"/>
</dbReference>
<dbReference type="GO" id="GO:0005737">
    <property type="term" value="C:cytoplasm"/>
    <property type="evidence" value="ECO:0007669"/>
    <property type="project" value="TreeGrafter"/>
</dbReference>
<dbReference type="InterPro" id="IPR000152">
    <property type="entry name" value="EGF-type_Asp/Asn_hydroxyl_site"/>
</dbReference>
<dbReference type="Gene3D" id="2.60.120.200">
    <property type="match status" value="1"/>
</dbReference>
<keyword evidence="12" id="KW-0418">Kinase</keyword>
<keyword evidence="4" id="KW-0106">Calcium</keyword>
<dbReference type="FunFam" id="2.10.25.10:FF:000038">
    <property type="entry name" value="Fibrillin 2"/>
    <property type="match status" value="3"/>
</dbReference>
<keyword evidence="6" id="KW-0325">Glycoprotein</keyword>
<evidence type="ECO:0000259" key="11">
    <source>
        <dbReference type="PROSITE" id="PS50184"/>
    </source>
</evidence>
<feature type="domain" description="EGF-like" evidence="10">
    <location>
        <begin position="594"/>
        <end position="629"/>
    </location>
</feature>
<gene>
    <name evidence="12" type="ORF">PECUL_23A004250</name>
</gene>
<dbReference type="PANTHER" id="PTHR24042">
    <property type="entry name" value="NEL HOMOLOG"/>
    <property type="match status" value="1"/>
</dbReference>
<dbReference type="PROSITE" id="PS01187">
    <property type="entry name" value="EGF_CA"/>
    <property type="match status" value="2"/>
</dbReference>
<evidence type="ECO:0000259" key="9">
    <source>
        <dbReference type="PROSITE" id="PS50025"/>
    </source>
</evidence>
<dbReference type="SUPFAM" id="SSF49899">
    <property type="entry name" value="Concanavalin A-like lectins/glucanases"/>
    <property type="match status" value="1"/>
</dbReference>
<dbReference type="SMART" id="SM00181">
    <property type="entry name" value="EGF"/>
    <property type="match status" value="6"/>
</dbReference>
<feature type="domain" description="EGF-like" evidence="10">
    <location>
        <begin position="474"/>
        <end position="512"/>
    </location>
</feature>
<keyword evidence="3" id="KW-0677">Repeat</keyword>
<dbReference type="InterPro" id="IPR009030">
    <property type="entry name" value="Growth_fac_rcpt_cys_sf"/>
</dbReference>
<dbReference type="GO" id="GO:0016301">
    <property type="term" value="F:kinase activity"/>
    <property type="evidence" value="ECO:0007669"/>
    <property type="project" value="UniProtKB-KW"/>
</dbReference>
<protein>
    <submittedName>
        <fullName evidence="12">Kinase C-binding NELL1 isoform X1</fullName>
    </submittedName>
</protein>
<dbReference type="FunFam" id="2.10.70.10:FF:000023">
    <property type="entry name" value="protein kinase C-binding protein NELL2"/>
    <property type="match status" value="1"/>
</dbReference>
<dbReference type="SUPFAM" id="SSF57603">
    <property type="entry name" value="FnI-like domain"/>
    <property type="match status" value="3"/>
</dbReference>
<keyword evidence="5 7" id="KW-1015">Disulfide bond</keyword>
<feature type="signal peptide" evidence="8">
    <location>
        <begin position="1"/>
        <end position="16"/>
    </location>
</feature>
<dbReference type="PROSITE" id="PS01208">
    <property type="entry name" value="VWFC_1"/>
    <property type="match status" value="2"/>
</dbReference>
<evidence type="ECO:0000313" key="12">
    <source>
        <dbReference type="EMBL" id="CAH2325636.1"/>
    </source>
</evidence>
<dbReference type="GO" id="GO:0008201">
    <property type="term" value="F:heparin binding"/>
    <property type="evidence" value="ECO:0007669"/>
    <property type="project" value="TreeGrafter"/>
</dbReference>
<dbReference type="Gene3D" id="6.20.200.20">
    <property type="match status" value="2"/>
</dbReference>
<evidence type="ECO:0000256" key="7">
    <source>
        <dbReference type="PROSITE-ProRule" id="PRU00076"/>
    </source>
</evidence>
<dbReference type="GO" id="GO:0045667">
    <property type="term" value="P:regulation of osteoblast differentiation"/>
    <property type="evidence" value="ECO:0007669"/>
    <property type="project" value="TreeGrafter"/>
</dbReference>
<dbReference type="SMART" id="SM00210">
    <property type="entry name" value="TSPN"/>
    <property type="match status" value="1"/>
</dbReference>
<reference evidence="12" key="1">
    <citation type="submission" date="2022-03" db="EMBL/GenBank/DDBJ databases">
        <authorList>
            <person name="Alioto T."/>
            <person name="Alioto T."/>
            <person name="Gomez Garrido J."/>
        </authorList>
    </citation>
    <scope>NUCLEOTIDE SEQUENCE</scope>
</reference>
<dbReference type="GO" id="GO:0045778">
    <property type="term" value="P:positive regulation of ossification"/>
    <property type="evidence" value="ECO:0007669"/>
    <property type="project" value="TreeGrafter"/>
</dbReference>
<feature type="domain" description="VWFC" evidence="11">
    <location>
        <begin position="630"/>
        <end position="685"/>
    </location>
</feature>
<dbReference type="PROSITE" id="PS00022">
    <property type="entry name" value="EGF_1"/>
    <property type="match status" value="1"/>
</dbReference>
<dbReference type="InterPro" id="IPR018097">
    <property type="entry name" value="EGF_Ca-bd_CS"/>
</dbReference>
<feature type="domain" description="Laminin G" evidence="9">
    <location>
        <begin position="55"/>
        <end position="228"/>
    </location>
</feature>
<evidence type="ECO:0000259" key="10">
    <source>
        <dbReference type="PROSITE" id="PS50026"/>
    </source>
</evidence>
<accession>A0AAD1WWR6</accession>
<evidence type="ECO:0000256" key="1">
    <source>
        <dbReference type="ARBA" id="ARBA00022536"/>
    </source>
</evidence>
<dbReference type="InterPro" id="IPR049883">
    <property type="entry name" value="NOTCH1_EGF-like"/>
</dbReference>
<proteinExistence type="predicted"/>
<dbReference type="InterPro" id="IPR024731">
    <property type="entry name" value="NELL2-like_EGF"/>
</dbReference>
<dbReference type="PROSITE" id="PS50025">
    <property type="entry name" value="LAM_G_DOMAIN"/>
    <property type="match status" value="1"/>
</dbReference>
<dbReference type="PROSITE" id="PS00010">
    <property type="entry name" value="ASX_HYDROXYL"/>
    <property type="match status" value="3"/>
</dbReference>
<feature type="domain" description="EGF-like" evidence="10">
    <location>
        <begin position="432"/>
        <end position="473"/>
    </location>
</feature>
<dbReference type="Gene3D" id="2.10.25.10">
    <property type="entry name" value="Laminin"/>
    <property type="match status" value="6"/>
</dbReference>
<dbReference type="PROSITE" id="PS50026">
    <property type="entry name" value="EGF_3"/>
    <property type="match status" value="5"/>
</dbReference>
<dbReference type="PROSITE" id="PS01186">
    <property type="entry name" value="EGF_2"/>
    <property type="match status" value="2"/>
</dbReference>
<dbReference type="SMART" id="SM00282">
    <property type="entry name" value="LamG"/>
    <property type="match status" value="1"/>
</dbReference>